<feature type="compositionally biased region" description="Basic and acidic residues" evidence="1">
    <location>
        <begin position="386"/>
        <end position="398"/>
    </location>
</feature>
<feature type="compositionally biased region" description="Basic and acidic residues" evidence="1">
    <location>
        <begin position="563"/>
        <end position="585"/>
    </location>
</feature>
<feature type="compositionally biased region" description="Polar residues" evidence="1">
    <location>
        <begin position="1483"/>
        <end position="1495"/>
    </location>
</feature>
<feature type="region of interest" description="Disordered" evidence="1">
    <location>
        <begin position="272"/>
        <end position="370"/>
    </location>
</feature>
<protein>
    <submittedName>
        <fullName evidence="2">Uncharacterized protein</fullName>
    </submittedName>
</protein>
<feature type="region of interest" description="Disordered" evidence="1">
    <location>
        <begin position="1317"/>
        <end position="1352"/>
    </location>
</feature>
<feature type="region of interest" description="Disordered" evidence="1">
    <location>
        <begin position="165"/>
        <end position="227"/>
    </location>
</feature>
<feature type="region of interest" description="Disordered" evidence="1">
    <location>
        <begin position="1"/>
        <end position="134"/>
    </location>
</feature>
<proteinExistence type="predicted"/>
<feature type="compositionally biased region" description="Polar residues" evidence="1">
    <location>
        <begin position="166"/>
        <end position="180"/>
    </location>
</feature>
<feature type="compositionally biased region" description="Polar residues" evidence="1">
    <location>
        <begin position="1502"/>
        <end position="1523"/>
    </location>
</feature>
<feature type="region of interest" description="Disordered" evidence="1">
    <location>
        <begin position="1226"/>
        <end position="1289"/>
    </location>
</feature>
<feature type="compositionally biased region" description="Basic and acidic residues" evidence="1">
    <location>
        <begin position="1"/>
        <end position="10"/>
    </location>
</feature>
<feature type="compositionally biased region" description="Pro residues" evidence="1">
    <location>
        <begin position="1708"/>
        <end position="1717"/>
    </location>
</feature>
<feature type="compositionally biased region" description="Polar residues" evidence="1">
    <location>
        <begin position="300"/>
        <end position="310"/>
    </location>
</feature>
<feature type="compositionally biased region" description="Basic and acidic residues" evidence="1">
    <location>
        <begin position="415"/>
        <end position="433"/>
    </location>
</feature>
<feature type="region of interest" description="Disordered" evidence="1">
    <location>
        <begin position="903"/>
        <end position="999"/>
    </location>
</feature>
<dbReference type="STRING" id="703135.A0A2A9NNA4"/>
<feature type="compositionally biased region" description="Low complexity" evidence="1">
    <location>
        <begin position="799"/>
        <end position="819"/>
    </location>
</feature>
<feature type="compositionally biased region" description="Polar residues" evidence="1">
    <location>
        <begin position="1395"/>
        <end position="1409"/>
    </location>
</feature>
<evidence type="ECO:0000313" key="3">
    <source>
        <dbReference type="Proteomes" id="UP000242287"/>
    </source>
</evidence>
<feature type="compositionally biased region" description="Basic and acidic residues" evidence="1">
    <location>
        <begin position="731"/>
        <end position="761"/>
    </location>
</feature>
<name>A0A2A9NNA4_9AGAR</name>
<feature type="region of interest" description="Disordered" evidence="1">
    <location>
        <begin position="706"/>
        <end position="876"/>
    </location>
</feature>
<dbReference type="CDD" id="cd06503">
    <property type="entry name" value="ATP-synt_Fo_b"/>
    <property type="match status" value="1"/>
</dbReference>
<feature type="compositionally biased region" description="Low complexity" evidence="1">
    <location>
        <begin position="672"/>
        <end position="684"/>
    </location>
</feature>
<feature type="compositionally biased region" description="Polar residues" evidence="1">
    <location>
        <begin position="1686"/>
        <end position="1702"/>
    </location>
</feature>
<evidence type="ECO:0000313" key="2">
    <source>
        <dbReference type="EMBL" id="PFH49226.1"/>
    </source>
</evidence>
<reference evidence="2 3" key="1">
    <citation type="submission" date="2014-02" db="EMBL/GenBank/DDBJ databases">
        <title>Transposable element dynamics among asymbiotic and ectomycorrhizal Amanita fungi.</title>
        <authorList>
            <consortium name="DOE Joint Genome Institute"/>
            <person name="Hess J."/>
            <person name="Skrede I."/>
            <person name="Wolfe B."/>
            <person name="LaButti K."/>
            <person name="Ohm R.A."/>
            <person name="Grigoriev I.V."/>
            <person name="Pringle A."/>
        </authorList>
    </citation>
    <scope>NUCLEOTIDE SEQUENCE [LARGE SCALE GENOMIC DNA]</scope>
    <source>
        <strain evidence="2 3">SKay4041</strain>
    </source>
</reference>
<feature type="compositionally biased region" description="Low complexity" evidence="1">
    <location>
        <begin position="186"/>
        <end position="227"/>
    </location>
</feature>
<feature type="compositionally biased region" description="Polar residues" evidence="1">
    <location>
        <begin position="617"/>
        <end position="630"/>
    </location>
</feature>
<sequence>MAHTDREHTPQLDSLGQEPHKSSQGVGGADVKEEVRIGAGDADAGKGSLGDGQHAKEVGSQLQKPSSPFTIPGSVSDRADNPSTRGNTPSSTSPPVTATVAPTPTRPTLVQLNSSQTSSSSLTVTAVPPTKKFSSVNINKKFLEKTSSASAAANSSSAAANASKIIGNNISRPPTQSSSPHPRLVTTKLTASATSPSTTAGWSRPSSTAPPASATGTSSPSAATPISSAPIFASTSLNAPTPAAPQLPHVGKVIQPVPRAVLSQQVLSTAGAIKDGASTTPTGASGKPVWGNVKPPSANVVRSNVATSDFPTAAEVAQGSRKNKSSESPVKEVTPAPSTSSTSKSRSEEADTFRGVHLDPNAHHWDEMEEDDDNFLDGVIEFGDGRQYKVETTEHISTSREPSPPSASKSSQIELHADVPISKEDRFADDFDRSWPNGAKRGTTTGTLPHSPQESARVLFNERSNKLEPYSNHRLGHGPFPGKRGTLQERTISPVEPRSTSGTLPKPGAGGSDFGSSSRARRFSSSSNASFTTSNDRQRDRRDGIPPSPRMTRDAFTRSVSTRGRDREGDRDKVDRDFGNLDRGRRSTMGPSPVPAHALRDVSRESSGRQLPPHLSTPGSATSPLPTSSFGRRASHGSRFDPPFNETHTSDLHRSTSVTRGPPHSPALSQVSLKSSALSPASPSLALPLLAGHDLEELKKDVMQNAAVRAKQRRQQEEEEREAQKQRARKKAAELEAKMKVEAEEKAQREKEAAEKDKEEMLQQQATEEAKDTEVISIIQEAVESIETGRRDDTQTSESSSKAPLRRPSSLPLQPSGDVVRPRRPGPSSGSVPPSAAENAETWRRTTPLPRQLHESRPTARRSSSSVAFIPPSPADIDHIQLADTKKEDLEVVDFIDMGKLVGETTDATPNPEQDRPKRTLRPVASDFFDDTPPAPLPTAPMKHADPWRRRTSSHQISASEERDTPLVHSKADNVEGEEHGQKPNESSNEARQYHHTPPAVMHPVQQRTNRMHSYYIQAPMSSLVDAMSRIKGALHDMHAEELNKENIATEVTTSSSQAAEKGNGALSKPAERWVPPSLRGRTGERQEPSGNFSVTITEPPQSPAPISHTLVVRLPSVLQEREPINKKRLQWFLRSPPPVRWDILSFDPPVEGMNRRDFSLNDVLFRRPYGAGFKGKLKYRVFLPRGRSYGPRVHIPNPNALKSGIGAFGKQAGADSSLSWRKTISPLQPTKEVGAETAVDLDTTSRSPPPEAASTSPTFAINSKVDDGMADGSPVPVRVRSQPKMPAGSGVAFYRDSRIDAVEAEPRSLVNFIVSSEIDDPQSPQQPTDKDQEETSGPSKTNITKEVEQSATIAPRAEALVTLISMNGMKEEPTTYLPEMAMLPVKPETKSSEKSTAWTSSRNLSVKESSARAPDPEHLKAVWSQTSDKAGLPSVNSLEGIADDLTTLPFTIQDVKSEGGETPPPVSATSSRMSIHDVTRAFQQVPQSSTSTSHRPPISPPSTTAPVARPNSYTYAVPPSSNIRPTYPPYPSPMMSHSPSPTVMYPHMVSSPVPARMQPNGHAPAPMYGQLTWVPVPGPTPQNSAGMMRHMATAYPPQMMYTPNGVATMYASPVPPNMIGTPQPQNNMQGNRNRNVSMMSPVMQHASPHMYPASPALVHMQVVPNSGYMPLSAGRGQTRHENGQMGVQQHPPNSAPSSSHLGFSAVPPSPYARPTW</sequence>
<feature type="compositionally biased region" description="Polar residues" evidence="1">
    <location>
        <begin position="399"/>
        <end position="413"/>
    </location>
</feature>
<feature type="compositionally biased region" description="Basic and acidic residues" evidence="1">
    <location>
        <begin position="345"/>
        <end position="366"/>
    </location>
</feature>
<feature type="compositionally biased region" description="Low complexity" evidence="1">
    <location>
        <begin position="88"/>
        <end position="125"/>
    </location>
</feature>
<evidence type="ECO:0000256" key="1">
    <source>
        <dbReference type="SAM" id="MobiDB-lite"/>
    </source>
</evidence>
<accession>A0A2A9NNA4</accession>
<feature type="compositionally biased region" description="Basic and acidic residues" evidence="1">
    <location>
        <begin position="960"/>
        <end position="983"/>
    </location>
</feature>
<feature type="compositionally biased region" description="Polar residues" evidence="1">
    <location>
        <begin position="442"/>
        <end position="454"/>
    </location>
</feature>
<feature type="region of interest" description="Disordered" evidence="1">
    <location>
        <begin position="1483"/>
        <end position="1523"/>
    </location>
</feature>
<feature type="region of interest" description="Disordered" evidence="1">
    <location>
        <begin position="1052"/>
        <end position="1094"/>
    </location>
</feature>
<feature type="region of interest" description="Disordered" evidence="1">
    <location>
        <begin position="1388"/>
        <end position="1418"/>
    </location>
</feature>
<feature type="region of interest" description="Disordered" evidence="1">
    <location>
        <begin position="1673"/>
        <end position="1717"/>
    </location>
</feature>
<dbReference type="Proteomes" id="UP000242287">
    <property type="component" value="Unassembled WGS sequence"/>
</dbReference>
<gene>
    <name evidence="2" type="ORF">AMATHDRAFT_5114</name>
</gene>
<keyword evidence="3" id="KW-1185">Reference proteome</keyword>
<feature type="compositionally biased region" description="Low complexity" evidence="1">
    <location>
        <begin position="826"/>
        <end position="835"/>
    </location>
</feature>
<dbReference type="EMBL" id="KZ302036">
    <property type="protein sequence ID" value="PFH49226.1"/>
    <property type="molecule type" value="Genomic_DNA"/>
</dbReference>
<feature type="compositionally biased region" description="Basic and acidic residues" evidence="1">
    <location>
        <begin position="598"/>
        <end position="607"/>
    </location>
</feature>
<feature type="compositionally biased region" description="Low complexity" evidence="1">
    <location>
        <begin position="514"/>
        <end position="535"/>
    </location>
</feature>
<feature type="region of interest" description="Disordered" evidence="1">
    <location>
        <begin position="386"/>
        <end position="684"/>
    </location>
</feature>
<organism evidence="2 3">
    <name type="scientific">Amanita thiersii Skay4041</name>
    <dbReference type="NCBI Taxonomy" id="703135"/>
    <lineage>
        <taxon>Eukaryota</taxon>
        <taxon>Fungi</taxon>
        <taxon>Dikarya</taxon>
        <taxon>Basidiomycota</taxon>
        <taxon>Agaricomycotina</taxon>
        <taxon>Agaricomycetes</taxon>
        <taxon>Agaricomycetidae</taxon>
        <taxon>Agaricales</taxon>
        <taxon>Pluteineae</taxon>
        <taxon>Amanitaceae</taxon>
        <taxon>Amanita</taxon>
    </lineage>
</organism>
<dbReference type="OrthoDB" id="2504896at2759"/>
<feature type="compositionally biased region" description="Polar residues" evidence="1">
    <location>
        <begin position="60"/>
        <end position="69"/>
    </location>
</feature>